<evidence type="ECO:0000313" key="2">
    <source>
        <dbReference type="Proteomes" id="UP001055811"/>
    </source>
</evidence>
<gene>
    <name evidence="1" type="ORF">L2E82_45263</name>
</gene>
<reference evidence="1 2" key="2">
    <citation type="journal article" date="2022" name="Mol. Ecol. Resour.">
        <title>The genomes of chicory, endive, great burdock and yacon provide insights into Asteraceae paleo-polyploidization history and plant inulin production.</title>
        <authorList>
            <person name="Fan W."/>
            <person name="Wang S."/>
            <person name="Wang H."/>
            <person name="Wang A."/>
            <person name="Jiang F."/>
            <person name="Liu H."/>
            <person name="Zhao H."/>
            <person name="Xu D."/>
            <person name="Zhang Y."/>
        </authorList>
    </citation>
    <scope>NUCLEOTIDE SEQUENCE [LARGE SCALE GENOMIC DNA]</scope>
    <source>
        <strain evidence="2">cv. Punajuju</strain>
        <tissue evidence="1">Leaves</tissue>
    </source>
</reference>
<organism evidence="1 2">
    <name type="scientific">Cichorium intybus</name>
    <name type="common">Chicory</name>
    <dbReference type="NCBI Taxonomy" id="13427"/>
    <lineage>
        <taxon>Eukaryota</taxon>
        <taxon>Viridiplantae</taxon>
        <taxon>Streptophyta</taxon>
        <taxon>Embryophyta</taxon>
        <taxon>Tracheophyta</taxon>
        <taxon>Spermatophyta</taxon>
        <taxon>Magnoliopsida</taxon>
        <taxon>eudicotyledons</taxon>
        <taxon>Gunneridae</taxon>
        <taxon>Pentapetalae</taxon>
        <taxon>asterids</taxon>
        <taxon>campanulids</taxon>
        <taxon>Asterales</taxon>
        <taxon>Asteraceae</taxon>
        <taxon>Cichorioideae</taxon>
        <taxon>Cichorieae</taxon>
        <taxon>Cichoriinae</taxon>
        <taxon>Cichorium</taxon>
    </lineage>
</organism>
<keyword evidence="2" id="KW-1185">Reference proteome</keyword>
<dbReference type="EMBL" id="CM042016">
    <property type="protein sequence ID" value="KAI3700627.1"/>
    <property type="molecule type" value="Genomic_DNA"/>
</dbReference>
<proteinExistence type="predicted"/>
<protein>
    <submittedName>
        <fullName evidence="1">Uncharacterized protein</fullName>
    </submittedName>
</protein>
<comment type="caution">
    <text evidence="1">The sequence shown here is derived from an EMBL/GenBank/DDBJ whole genome shotgun (WGS) entry which is preliminary data.</text>
</comment>
<reference evidence="2" key="1">
    <citation type="journal article" date="2022" name="Mol. Ecol. Resour.">
        <title>The genomes of chicory, endive, great burdock and yacon provide insights into Asteraceae palaeo-polyploidization history and plant inulin production.</title>
        <authorList>
            <person name="Fan W."/>
            <person name="Wang S."/>
            <person name="Wang H."/>
            <person name="Wang A."/>
            <person name="Jiang F."/>
            <person name="Liu H."/>
            <person name="Zhao H."/>
            <person name="Xu D."/>
            <person name="Zhang Y."/>
        </authorList>
    </citation>
    <scope>NUCLEOTIDE SEQUENCE [LARGE SCALE GENOMIC DNA]</scope>
    <source>
        <strain evidence="2">cv. Punajuju</strain>
    </source>
</reference>
<evidence type="ECO:0000313" key="1">
    <source>
        <dbReference type="EMBL" id="KAI3700627.1"/>
    </source>
</evidence>
<sequence>MPKEGFLKINSSFNYKNKDKSIAALDEALASIPPKSGNPRARLLQEVDFLQKKKDGDKGVNQDPLDSKDIKVKPLKETEDVKQYSLDSKEAEVKPMKEYSIGVKKVTFA</sequence>
<dbReference type="Proteomes" id="UP001055811">
    <property type="component" value="Linkage Group LG08"/>
</dbReference>
<accession>A0ACB8ZRJ0</accession>
<name>A0ACB8ZRJ0_CICIN</name>